<protein>
    <submittedName>
        <fullName evidence="3">Uncharacterized protein</fullName>
    </submittedName>
</protein>
<evidence type="ECO:0000313" key="4">
    <source>
        <dbReference type="Proteomes" id="UP000038010"/>
    </source>
</evidence>
<keyword evidence="1" id="KW-0175">Coiled coil</keyword>
<accession>A0A0N1NXF6</accession>
<dbReference type="VEuPathDB" id="FungiDB:AB675_1448"/>
<dbReference type="EMBL" id="LFJN01000025">
    <property type="protein sequence ID" value="KPI37257.1"/>
    <property type="molecule type" value="Genomic_DNA"/>
</dbReference>
<feature type="region of interest" description="Disordered" evidence="2">
    <location>
        <begin position="276"/>
        <end position="318"/>
    </location>
</feature>
<evidence type="ECO:0000256" key="1">
    <source>
        <dbReference type="SAM" id="Coils"/>
    </source>
</evidence>
<reference evidence="3 4" key="1">
    <citation type="submission" date="2015-06" db="EMBL/GenBank/DDBJ databases">
        <title>Draft genome of the ant-associated black yeast Phialophora attae CBS 131958.</title>
        <authorList>
            <person name="Moreno L.F."/>
            <person name="Stielow B.J."/>
            <person name="de Hoog S."/>
            <person name="Vicente V.A."/>
            <person name="Weiss V.A."/>
            <person name="de Vries M."/>
            <person name="Cruz L.M."/>
            <person name="Souza E.M."/>
        </authorList>
    </citation>
    <scope>NUCLEOTIDE SEQUENCE [LARGE SCALE GENOMIC DNA]</scope>
    <source>
        <strain evidence="3 4">CBS 131958</strain>
    </source>
</reference>
<feature type="region of interest" description="Disordered" evidence="2">
    <location>
        <begin position="170"/>
        <end position="252"/>
    </location>
</feature>
<dbReference type="Proteomes" id="UP000038010">
    <property type="component" value="Unassembled WGS sequence"/>
</dbReference>
<feature type="coiled-coil region" evidence="1">
    <location>
        <begin position="376"/>
        <end position="403"/>
    </location>
</feature>
<feature type="compositionally biased region" description="Basic and acidic residues" evidence="2">
    <location>
        <begin position="230"/>
        <end position="249"/>
    </location>
</feature>
<dbReference type="GeneID" id="28733220"/>
<evidence type="ECO:0000256" key="2">
    <source>
        <dbReference type="SAM" id="MobiDB-lite"/>
    </source>
</evidence>
<comment type="caution">
    <text evidence="3">The sequence shown here is derived from an EMBL/GenBank/DDBJ whole genome shotgun (WGS) entry which is preliminary data.</text>
</comment>
<gene>
    <name evidence="3" type="ORF">AB675_1448</name>
</gene>
<keyword evidence="4" id="KW-1185">Reference proteome</keyword>
<proteinExistence type="predicted"/>
<organism evidence="3 4">
    <name type="scientific">Cyphellophora attinorum</name>
    <dbReference type="NCBI Taxonomy" id="1664694"/>
    <lineage>
        <taxon>Eukaryota</taxon>
        <taxon>Fungi</taxon>
        <taxon>Dikarya</taxon>
        <taxon>Ascomycota</taxon>
        <taxon>Pezizomycotina</taxon>
        <taxon>Eurotiomycetes</taxon>
        <taxon>Chaetothyriomycetidae</taxon>
        <taxon>Chaetothyriales</taxon>
        <taxon>Cyphellophoraceae</taxon>
        <taxon>Cyphellophora</taxon>
    </lineage>
</organism>
<dbReference type="RefSeq" id="XP_017997220.1">
    <property type="nucleotide sequence ID" value="XM_018141340.1"/>
</dbReference>
<feature type="compositionally biased region" description="Acidic residues" evidence="2">
    <location>
        <begin position="193"/>
        <end position="206"/>
    </location>
</feature>
<evidence type="ECO:0000313" key="3">
    <source>
        <dbReference type="EMBL" id="KPI37257.1"/>
    </source>
</evidence>
<dbReference type="AlphaFoldDB" id="A0A0N1NXF6"/>
<sequence length="408" mass="45612">MAARRRVKTFKAMNTLDDALEGLKLRDLHRDEQRAARAHLNQFLDRKYGLDGSISSVDPKTAAREYVSFLAPSLYRNDRPLRPWEQRIKVLLNEDSTLLHRCLRRIVSAEKERVKVRGGRCRAISGSGPGEDTEMKGSVMEVPHAMVAPASDTDRIEVIPATRLVGSEPAIKRPFMSGSRQRSKRRSIYDPPSDSDAEIPDSEDDAVGSPPQRKRRKIVQTTKRQRPRGPSRELKRLADHNGRGLREDSSLSDQIKQYDEELGYIFRALRRSPYDPSAGITHPATSQSTQDLGDPRNSTRGRAEVEREKGHESTQPDRLGLAVYASDESDEEAAVEAGGETAQLMRELKVLLLRLEGAKTSSEWAVSQARTAGAEVEKAVRALVAAEDKVRKTLDEIEVIETKMNKSA</sequence>
<feature type="compositionally biased region" description="Polar residues" evidence="2">
    <location>
        <begin position="283"/>
        <end position="300"/>
    </location>
</feature>
<feature type="compositionally biased region" description="Basic and acidic residues" evidence="2">
    <location>
        <begin position="301"/>
        <end position="315"/>
    </location>
</feature>
<name>A0A0N1NXF6_9EURO</name>
<feature type="compositionally biased region" description="Basic residues" evidence="2">
    <location>
        <begin position="212"/>
        <end position="229"/>
    </location>
</feature>